<dbReference type="GO" id="GO:0005886">
    <property type="term" value="C:plasma membrane"/>
    <property type="evidence" value="ECO:0007669"/>
    <property type="project" value="UniProtKB-SubCell"/>
</dbReference>
<dbReference type="FunFam" id="1.20.1280.290:FF:000004">
    <property type="entry name" value="Sugar transporter SWEET"/>
    <property type="match status" value="1"/>
</dbReference>
<evidence type="ECO:0000256" key="12">
    <source>
        <dbReference type="ARBA" id="ARBA00023136"/>
    </source>
</evidence>
<evidence type="ECO:0000313" key="14">
    <source>
        <dbReference type="EnsemblMetazoa" id="SMAR013992-PA"/>
    </source>
</evidence>
<evidence type="ECO:0000256" key="2">
    <source>
        <dbReference type="ARBA" id="ARBA00004653"/>
    </source>
</evidence>
<dbReference type="InterPro" id="IPR047664">
    <property type="entry name" value="SWEET"/>
</dbReference>
<dbReference type="Pfam" id="PF03083">
    <property type="entry name" value="MtN3_slv"/>
    <property type="match status" value="1"/>
</dbReference>
<evidence type="ECO:0000256" key="9">
    <source>
        <dbReference type="ARBA" id="ARBA00022737"/>
    </source>
</evidence>
<proteinExistence type="inferred from homology"/>
<dbReference type="InterPro" id="IPR004316">
    <property type="entry name" value="SWEET_rpt"/>
</dbReference>
<evidence type="ECO:0000256" key="1">
    <source>
        <dbReference type="ARBA" id="ARBA00004651"/>
    </source>
</evidence>
<evidence type="ECO:0000313" key="15">
    <source>
        <dbReference type="Proteomes" id="UP000014500"/>
    </source>
</evidence>
<keyword evidence="15" id="KW-1185">Reference proteome</keyword>
<evidence type="ECO:0000256" key="3">
    <source>
        <dbReference type="ARBA" id="ARBA00007809"/>
    </source>
</evidence>
<reference evidence="14" key="2">
    <citation type="submission" date="2015-02" db="UniProtKB">
        <authorList>
            <consortium name="EnsemblMetazoa"/>
        </authorList>
    </citation>
    <scope>IDENTIFICATION</scope>
</reference>
<feature type="transmembrane region" description="Helical" evidence="13">
    <location>
        <begin position="42"/>
        <end position="62"/>
    </location>
</feature>
<comment type="similarity">
    <text evidence="3">Belongs to the SWEET sugar transporter family.</text>
</comment>
<dbReference type="AlphaFoldDB" id="T1JJG2"/>
<dbReference type="eggNOG" id="KOG1623">
    <property type="taxonomic scope" value="Eukaryota"/>
</dbReference>
<reference evidence="15" key="1">
    <citation type="submission" date="2011-05" db="EMBL/GenBank/DDBJ databases">
        <authorList>
            <person name="Richards S.R."/>
            <person name="Qu J."/>
            <person name="Jiang H."/>
            <person name="Jhangiani S.N."/>
            <person name="Agravi P."/>
            <person name="Goodspeed R."/>
            <person name="Gross S."/>
            <person name="Mandapat C."/>
            <person name="Jackson L."/>
            <person name="Mathew T."/>
            <person name="Pu L."/>
            <person name="Thornton R."/>
            <person name="Saada N."/>
            <person name="Wilczek-Boney K.B."/>
            <person name="Lee S."/>
            <person name="Kovar C."/>
            <person name="Wu Y."/>
            <person name="Scherer S.E."/>
            <person name="Worley K.C."/>
            <person name="Muzny D.M."/>
            <person name="Gibbs R."/>
        </authorList>
    </citation>
    <scope>NUCLEOTIDE SEQUENCE</scope>
    <source>
        <strain evidence="15">Brora</strain>
    </source>
</reference>
<dbReference type="Gene3D" id="1.20.1280.290">
    <property type="match status" value="1"/>
</dbReference>
<dbReference type="HOGENOM" id="CLU_1888396_0_0_1"/>
<evidence type="ECO:0000256" key="7">
    <source>
        <dbReference type="ARBA" id="ARBA00022597"/>
    </source>
</evidence>
<dbReference type="PhylomeDB" id="T1JJG2"/>
<feature type="transmembrane region" description="Helical" evidence="13">
    <location>
        <begin position="74"/>
        <end position="97"/>
    </location>
</feature>
<keyword evidence="7" id="KW-0762">Sugar transport</keyword>
<dbReference type="EnsemblMetazoa" id="SMAR013992-RA">
    <property type="protein sequence ID" value="SMAR013992-PA"/>
    <property type="gene ID" value="SMAR013992"/>
</dbReference>
<feature type="transmembrane region" description="Helical" evidence="13">
    <location>
        <begin position="17"/>
        <end position="36"/>
    </location>
</feature>
<dbReference type="PANTHER" id="PTHR10791:SF30">
    <property type="entry name" value="SUGAR TRANSPORTER SWEET1"/>
    <property type="match status" value="1"/>
</dbReference>
<dbReference type="GO" id="GO:0000139">
    <property type="term" value="C:Golgi membrane"/>
    <property type="evidence" value="ECO:0007669"/>
    <property type="project" value="UniProtKB-SubCell"/>
</dbReference>
<organism evidence="14 15">
    <name type="scientific">Strigamia maritima</name>
    <name type="common">European centipede</name>
    <name type="synonym">Geophilus maritimus</name>
    <dbReference type="NCBI Taxonomy" id="126957"/>
    <lineage>
        <taxon>Eukaryota</taxon>
        <taxon>Metazoa</taxon>
        <taxon>Ecdysozoa</taxon>
        <taxon>Arthropoda</taxon>
        <taxon>Myriapoda</taxon>
        <taxon>Chilopoda</taxon>
        <taxon>Pleurostigmophora</taxon>
        <taxon>Geophilomorpha</taxon>
        <taxon>Linotaeniidae</taxon>
        <taxon>Strigamia</taxon>
    </lineage>
</organism>
<keyword evidence="10 13" id="KW-1133">Transmembrane helix</keyword>
<dbReference type="OMA" id="CVFLNIA"/>
<evidence type="ECO:0000256" key="10">
    <source>
        <dbReference type="ARBA" id="ARBA00022989"/>
    </source>
</evidence>
<dbReference type="GO" id="GO:0051119">
    <property type="term" value="F:sugar transmembrane transporter activity"/>
    <property type="evidence" value="ECO:0007669"/>
    <property type="project" value="InterPro"/>
</dbReference>
<keyword evidence="12 13" id="KW-0472">Membrane</keyword>
<keyword evidence="5" id="KW-0813">Transport</keyword>
<evidence type="ECO:0000256" key="13">
    <source>
        <dbReference type="SAM" id="Phobius"/>
    </source>
</evidence>
<keyword evidence="11" id="KW-0333">Golgi apparatus</keyword>
<keyword evidence="8 13" id="KW-0812">Transmembrane</keyword>
<evidence type="ECO:0000256" key="8">
    <source>
        <dbReference type="ARBA" id="ARBA00022692"/>
    </source>
</evidence>
<sequence length="135" mass="14915">METTGLNQNTTKFMHKLFLSMIAGLCVIVGYTSFLSNAEHGLWVAGLLSSLVTMFFVAAPLADLRTVIRTQSTACLPLFMILMNLLLGLLFLVYGYLLQDIFIQIPNAIGVTVSVVALSFYVIYPSKPAKKLSYR</sequence>
<comment type="subcellular location">
    <subcellularLocation>
        <location evidence="1">Cell membrane</location>
        <topology evidence="1">Multi-pass membrane protein</topology>
    </subcellularLocation>
    <subcellularLocation>
        <location evidence="2">Golgi apparatus membrane</location>
        <topology evidence="2">Multi-pass membrane protein</topology>
    </subcellularLocation>
</comment>
<evidence type="ECO:0000256" key="6">
    <source>
        <dbReference type="ARBA" id="ARBA00022475"/>
    </source>
</evidence>
<dbReference type="EMBL" id="JH432007">
    <property type="status" value="NOT_ANNOTATED_CDS"/>
    <property type="molecule type" value="Genomic_DNA"/>
</dbReference>
<dbReference type="PANTHER" id="PTHR10791">
    <property type="entry name" value="RAG1-ACTIVATING PROTEIN 1"/>
    <property type="match status" value="1"/>
</dbReference>
<evidence type="ECO:0000256" key="4">
    <source>
        <dbReference type="ARBA" id="ARBA00021741"/>
    </source>
</evidence>
<feature type="transmembrane region" description="Helical" evidence="13">
    <location>
        <begin position="103"/>
        <end position="124"/>
    </location>
</feature>
<keyword evidence="6" id="KW-1003">Cell membrane</keyword>
<protein>
    <recommendedName>
        <fullName evidence="4">Sugar transporter SWEET1</fullName>
    </recommendedName>
</protein>
<evidence type="ECO:0000256" key="11">
    <source>
        <dbReference type="ARBA" id="ARBA00023034"/>
    </source>
</evidence>
<dbReference type="Proteomes" id="UP000014500">
    <property type="component" value="Unassembled WGS sequence"/>
</dbReference>
<accession>T1JJG2</accession>
<evidence type="ECO:0000256" key="5">
    <source>
        <dbReference type="ARBA" id="ARBA00022448"/>
    </source>
</evidence>
<name>T1JJG2_STRMM</name>
<keyword evidence="9" id="KW-0677">Repeat</keyword>